<feature type="region of interest" description="Disordered" evidence="1">
    <location>
        <begin position="39"/>
        <end position="63"/>
    </location>
</feature>
<keyword evidence="3" id="KW-1185">Reference proteome</keyword>
<sequence length="323" mass="36375">MSGLTFSTRSYMFRAVREGASFQSIMSTTKETELIVREEFGGHKSERSSGQFSDASSGGRGEAHLVHSSNLRSDWDVGYLIQQCPLQTHSGPNLLIQLLQLEVQRLRPRFGAEVSPVEVVGLMLVVLQLNRAEARVLLKLEVVERDNVNLEGYELEYDITILYHPGKANAVVDALSMKTSSMESLAFISVEERPLARNILRLADSLIRVQISEESGGLIAFIEVWSSLFEKIRERQFDDEKLCLILEKVLRWEAKKGFLDSDGILRIRGMICVPKKITMDFVVGLPTTMGCYDSIWMVVDRLTKSAKFTLVLVRDTAEKLAQL</sequence>
<organism evidence="2 3">
    <name type="scientific">Solanum verrucosum</name>
    <dbReference type="NCBI Taxonomy" id="315347"/>
    <lineage>
        <taxon>Eukaryota</taxon>
        <taxon>Viridiplantae</taxon>
        <taxon>Streptophyta</taxon>
        <taxon>Embryophyta</taxon>
        <taxon>Tracheophyta</taxon>
        <taxon>Spermatophyta</taxon>
        <taxon>Magnoliopsida</taxon>
        <taxon>eudicotyledons</taxon>
        <taxon>Gunneridae</taxon>
        <taxon>Pentapetalae</taxon>
        <taxon>asterids</taxon>
        <taxon>lamiids</taxon>
        <taxon>Solanales</taxon>
        <taxon>Solanaceae</taxon>
        <taxon>Solanoideae</taxon>
        <taxon>Solaneae</taxon>
        <taxon>Solanum</taxon>
    </lineage>
</organism>
<evidence type="ECO:0000313" key="2">
    <source>
        <dbReference type="EMBL" id="WMV38239.1"/>
    </source>
</evidence>
<proteinExistence type="predicted"/>
<dbReference type="EMBL" id="CP133618">
    <property type="protein sequence ID" value="WMV38239.1"/>
    <property type="molecule type" value="Genomic_DNA"/>
</dbReference>
<gene>
    <name evidence="2" type="ORF">MTR67_031624</name>
</gene>
<evidence type="ECO:0000313" key="3">
    <source>
        <dbReference type="Proteomes" id="UP001234989"/>
    </source>
</evidence>
<protein>
    <submittedName>
        <fullName evidence="2">Uncharacterized protein</fullName>
    </submittedName>
</protein>
<dbReference type="PANTHER" id="PTHR45835:SF99">
    <property type="entry name" value="CHROMO DOMAIN-CONTAINING PROTEIN-RELATED"/>
    <property type="match status" value="1"/>
</dbReference>
<name>A0AAF0ZHW6_SOLVR</name>
<accession>A0AAF0ZHW6</accession>
<reference evidence="2" key="1">
    <citation type="submission" date="2023-08" db="EMBL/GenBank/DDBJ databases">
        <title>A de novo genome assembly of Solanum verrucosum Schlechtendal, a Mexican diploid species geographically isolated from the other diploid A-genome species in potato relatives.</title>
        <authorList>
            <person name="Hosaka K."/>
        </authorList>
    </citation>
    <scope>NUCLEOTIDE SEQUENCE</scope>
    <source>
        <tissue evidence="2">Young leaves</tissue>
    </source>
</reference>
<dbReference type="Proteomes" id="UP001234989">
    <property type="component" value="Chromosome 7"/>
</dbReference>
<dbReference type="PANTHER" id="PTHR45835">
    <property type="entry name" value="YALI0A06105P"/>
    <property type="match status" value="1"/>
</dbReference>
<dbReference type="AlphaFoldDB" id="A0AAF0ZHW6"/>
<evidence type="ECO:0000256" key="1">
    <source>
        <dbReference type="SAM" id="MobiDB-lite"/>
    </source>
</evidence>